<name>K1TI00_9ZZZZ</name>
<dbReference type="InterPro" id="IPR006652">
    <property type="entry name" value="Kelch_1"/>
</dbReference>
<gene>
    <name evidence="1" type="ORF">OBE_09768</name>
</gene>
<sequence>FFALSESRGELVHDERGRPVGKAVCPLWLINDAYHWRFLASFSSSGVAGANYNPRNKEFYYFNRDTLFIYDTRTGQTRQQLFAERCPVDLRLGTNFIDPGRGQLYAYEVYTENDPASSEEECSVASLDLNTGRWSRESLAHLPMQLHHHGAWFDAEKGQYTLFGGFGNMRYSKSFYAYDLNTHEWSVLGGFGGDSICPRYFSSVGYSR</sequence>
<comment type="caution">
    <text evidence="1">The sequence shown here is derived from an EMBL/GenBank/DDBJ whole genome shotgun (WGS) entry which is preliminary data.</text>
</comment>
<dbReference type="AlphaFoldDB" id="K1TI00"/>
<organism evidence="1">
    <name type="scientific">human gut metagenome</name>
    <dbReference type="NCBI Taxonomy" id="408170"/>
    <lineage>
        <taxon>unclassified sequences</taxon>
        <taxon>metagenomes</taxon>
        <taxon>organismal metagenomes</taxon>
    </lineage>
</organism>
<dbReference type="InterPro" id="IPR011043">
    <property type="entry name" value="Gal_Oxase/kelch_b-propeller"/>
</dbReference>
<dbReference type="Gene3D" id="2.120.10.80">
    <property type="entry name" value="Kelch-type beta propeller"/>
    <property type="match status" value="1"/>
</dbReference>
<dbReference type="EMBL" id="AJWZ01006757">
    <property type="protein sequence ID" value="EKC58886.1"/>
    <property type="molecule type" value="Genomic_DNA"/>
</dbReference>
<reference evidence="1" key="1">
    <citation type="journal article" date="2013" name="Environ. Microbiol.">
        <title>Microbiota from the distal guts of lean and obese adolescents exhibit partial functional redundancy besides clear differences in community structure.</title>
        <authorList>
            <person name="Ferrer M."/>
            <person name="Ruiz A."/>
            <person name="Lanza F."/>
            <person name="Haange S.B."/>
            <person name="Oberbach A."/>
            <person name="Till H."/>
            <person name="Bargiela R."/>
            <person name="Campoy C."/>
            <person name="Segura M.T."/>
            <person name="Richter M."/>
            <person name="von Bergen M."/>
            <person name="Seifert J."/>
            <person name="Suarez A."/>
        </authorList>
    </citation>
    <scope>NUCLEOTIDE SEQUENCE</scope>
</reference>
<protein>
    <recommendedName>
        <fullName evidence="2">Kelch repeat-containing protein</fullName>
    </recommendedName>
</protein>
<evidence type="ECO:0000313" key="1">
    <source>
        <dbReference type="EMBL" id="EKC58886.1"/>
    </source>
</evidence>
<feature type="non-terminal residue" evidence="1">
    <location>
        <position position="208"/>
    </location>
</feature>
<evidence type="ECO:0008006" key="2">
    <source>
        <dbReference type="Google" id="ProtNLM"/>
    </source>
</evidence>
<feature type="non-terminal residue" evidence="1">
    <location>
        <position position="1"/>
    </location>
</feature>
<proteinExistence type="predicted"/>
<dbReference type="SUPFAM" id="SSF50965">
    <property type="entry name" value="Galactose oxidase, central domain"/>
    <property type="match status" value="1"/>
</dbReference>
<accession>K1TI00</accession>
<dbReference type="InterPro" id="IPR015915">
    <property type="entry name" value="Kelch-typ_b-propeller"/>
</dbReference>
<dbReference type="Pfam" id="PF01344">
    <property type="entry name" value="Kelch_1"/>
    <property type="match status" value="1"/>
</dbReference>